<keyword evidence="1 2" id="KW-0694">RNA-binding</keyword>
<dbReference type="Gene3D" id="3.30.70.330">
    <property type="match status" value="1"/>
</dbReference>
<evidence type="ECO:0000259" key="4">
    <source>
        <dbReference type="PROSITE" id="PS50102"/>
    </source>
</evidence>
<feature type="compositionally biased region" description="Basic residues" evidence="3">
    <location>
        <begin position="120"/>
        <end position="144"/>
    </location>
</feature>
<dbReference type="SUPFAM" id="SSF54928">
    <property type="entry name" value="RNA-binding domain, RBD"/>
    <property type="match status" value="1"/>
</dbReference>
<protein>
    <submittedName>
        <fullName evidence="5">RNA-binding protein lark</fullName>
    </submittedName>
</protein>
<gene>
    <name evidence="5" type="ORF">AKO1_000832</name>
</gene>
<accession>A0AAW2ZEL6</accession>
<evidence type="ECO:0000313" key="5">
    <source>
        <dbReference type="EMBL" id="KAL0487433.1"/>
    </source>
</evidence>
<evidence type="ECO:0000256" key="2">
    <source>
        <dbReference type="PROSITE-ProRule" id="PRU00176"/>
    </source>
</evidence>
<dbReference type="EMBL" id="JAOPGA020001342">
    <property type="protein sequence ID" value="KAL0487433.1"/>
    <property type="molecule type" value="Genomic_DNA"/>
</dbReference>
<feature type="compositionally biased region" description="Basic and acidic residues" evidence="3">
    <location>
        <begin position="145"/>
        <end position="158"/>
    </location>
</feature>
<comment type="caution">
    <text evidence="5">The sequence shown here is derived from an EMBL/GenBank/DDBJ whole genome shotgun (WGS) entry which is preliminary data.</text>
</comment>
<evidence type="ECO:0000256" key="1">
    <source>
        <dbReference type="ARBA" id="ARBA00022884"/>
    </source>
</evidence>
<dbReference type="InterPro" id="IPR012677">
    <property type="entry name" value="Nucleotide-bd_a/b_plait_sf"/>
</dbReference>
<dbReference type="Proteomes" id="UP001431209">
    <property type="component" value="Unassembled WGS sequence"/>
</dbReference>
<sequence>MSRELFIGRLPKSIEVATLREMFEKFGTLTRCDVKTSFNGTYGFVAYEDEKNADQAITEYHGKEMDGGKINVEFAKARNERRSRPRYSPYSRRDRSPSPRGRRDDRYSRDRSPRRDRRDRSPRRRSPRRRDSRRNDRRSRSPVRRPRDDSYDRSSSRRDSRRSRSRDRSPVEKKDTKRDLSHSPTRKAVSPSERNDMDDTNGNNEK</sequence>
<feature type="region of interest" description="Disordered" evidence="3">
    <location>
        <begin position="75"/>
        <end position="206"/>
    </location>
</feature>
<dbReference type="GO" id="GO:0000398">
    <property type="term" value="P:mRNA splicing, via spliceosome"/>
    <property type="evidence" value="ECO:0007669"/>
    <property type="project" value="TreeGrafter"/>
</dbReference>
<dbReference type="GO" id="GO:0061574">
    <property type="term" value="C:ASAP complex"/>
    <property type="evidence" value="ECO:0007669"/>
    <property type="project" value="TreeGrafter"/>
</dbReference>
<dbReference type="GO" id="GO:0005737">
    <property type="term" value="C:cytoplasm"/>
    <property type="evidence" value="ECO:0007669"/>
    <property type="project" value="TreeGrafter"/>
</dbReference>
<dbReference type="SMART" id="SM00360">
    <property type="entry name" value="RRM"/>
    <property type="match status" value="1"/>
</dbReference>
<evidence type="ECO:0000313" key="6">
    <source>
        <dbReference type="Proteomes" id="UP001431209"/>
    </source>
</evidence>
<name>A0AAW2ZEL6_9EUKA</name>
<feature type="compositionally biased region" description="Basic and acidic residues" evidence="3">
    <location>
        <begin position="166"/>
        <end position="181"/>
    </location>
</feature>
<dbReference type="PROSITE" id="PS50102">
    <property type="entry name" value="RRM"/>
    <property type="match status" value="1"/>
</dbReference>
<dbReference type="InterPro" id="IPR035979">
    <property type="entry name" value="RBD_domain_sf"/>
</dbReference>
<dbReference type="GO" id="GO:0003723">
    <property type="term" value="F:RNA binding"/>
    <property type="evidence" value="ECO:0007669"/>
    <property type="project" value="UniProtKB-UniRule"/>
</dbReference>
<dbReference type="PANTHER" id="PTHR15481:SF0">
    <property type="entry name" value="LD23870P-RELATED"/>
    <property type="match status" value="1"/>
</dbReference>
<keyword evidence="6" id="KW-1185">Reference proteome</keyword>
<dbReference type="PANTHER" id="PTHR15481">
    <property type="entry name" value="RIBONUCLEIC ACID BINDING PROTEIN S1"/>
    <property type="match status" value="1"/>
</dbReference>
<dbReference type="AlphaFoldDB" id="A0AAW2ZEL6"/>
<dbReference type="InterPro" id="IPR000504">
    <property type="entry name" value="RRM_dom"/>
</dbReference>
<dbReference type="GO" id="GO:0005654">
    <property type="term" value="C:nucleoplasm"/>
    <property type="evidence" value="ECO:0007669"/>
    <property type="project" value="TreeGrafter"/>
</dbReference>
<evidence type="ECO:0000256" key="3">
    <source>
        <dbReference type="SAM" id="MobiDB-lite"/>
    </source>
</evidence>
<proteinExistence type="predicted"/>
<reference evidence="5 6" key="1">
    <citation type="submission" date="2024-03" db="EMBL/GenBank/DDBJ databases">
        <title>The Acrasis kona genome and developmental transcriptomes reveal deep origins of eukaryotic multicellular pathways.</title>
        <authorList>
            <person name="Sheikh S."/>
            <person name="Fu C.-J."/>
            <person name="Brown M.W."/>
            <person name="Baldauf S.L."/>
        </authorList>
    </citation>
    <scope>NUCLEOTIDE SEQUENCE [LARGE SCALE GENOMIC DNA]</scope>
    <source>
        <strain evidence="5 6">ATCC MYA-3509</strain>
    </source>
</reference>
<dbReference type="Pfam" id="PF00076">
    <property type="entry name" value="RRM_1"/>
    <property type="match status" value="1"/>
</dbReference>
<feature type="compositionally biased region" description="Basic and acidic residues" evidence="3">
    <location>
        <begin position="91"/>
        <end position="119"/>
    </location>
</feature>
<organism evidence="5 6">
    <name type="scientific">Acrasis kona</name>
    <dbReference type="NCBI Taxonomy" id="1008807"/>
    <lineage>
        <taxon>Eukaryota</taxon>
        <taxon>Discoba</taxon>
        <taxon>Heterolobosea</taxon>
        <taxon>Tetramitia</taxon>
        <taxon>Eutetramitia</taxon>
        <taxon>Acrasidae</taxon>
        <taxon>Acrasis</taxon>
    </lineage>
</organism>
<feature type="domain" description="RRM" evidence="4">
    <location>
        <begin position="3"/>
        <end position="77"/>
    </location>
</feature>